<evidence type="ECO:0000259" key="1">
    <source>
        <dbReference type="Pfam" id="PF00144"/>
    </source>
</evidence>
<dbReference type="PANTHER" id="PTHR46825:SF9">
    <property type="entry name" value="BETA-LACTAMASE-RELATED DOMAIN-CONTAINING PROTEIN"/>
    <property type="match status" value="1"/>
</dbReference>
<dbReference type="InterPro" id="IPR012338">
    <property type="entry name" value="Beta-lactam/transpept-like"/>
</dbReference>
<dbReference type="InterPro" id="IPR001466">
    <property type="entry name" value="Beta-lactam-related"/>
</dbReference>
<keyword evidence="3" id="KW-1185">Reference proteome</keyword>
<feature type="domain" description="Beta-lactamase-related" evidence="1">
    <location>
        <begin position="47"/>
        <end position="311"/>
    </location>
</feature>
<dbReference type="Gene3D" id="3.40.710.10">
    <property type="entry name" value="DD-peptidase/beta-lactamase superfamily"/>
    <property type="match status" value="1"/>
</dbReference>
<sequence>MKRIIIALLMVLVVITVNIPYSQTTDARMVKGIPVTGSYSEPLAEIDDAMVQFIKLHQIPAATVAIMKDGQILFRHGYGYSDRNKSIPTDPDTLMRIASISKPFTAAAIRNLITEGKISLDSKIMDIIDIQPFRGEVVDPRWYNVTIGHLLAHKGGWDRNATNVEFDPVFRSLDIRNEMGLKGPPDSKQIIAYMMSRSLDFNPGEKYAYSNFGYAILGRVIEKVSGMTYFEYLKQTVLIPVGIYDMELARSLPKDRSPKEIQVYYHPGKAKSVFNSDWVSPPDGGFYIEAMDSYGGLIASAADLVKFSQKFWLRGLPRLPGQTGSVYIYGVLDGTYSCLWWRADGINVAILLNQRIGSVDSFPGISAEEINSCYAPLRPLLDNTINAITLWP</sequence>
<reference evidence="2" key="1">
    <citation type="submission" date="2021-11" db="EMBL/GenBank/DDBJ databases">
        <title>Description of a new species Pelosinus isolated from the bottom sediments of Lake Baikal.</title>
        <authorList>
            <person name="Zakharyuk A."/>
        </authorList>
    </citation>
    <scope>NUCLEOTIDE SEQUENCE</scope>
    <source>
        <strain evidence="2">Bkl1</strain>
    </source>
</reference>
<dbReference type="EMBL" id="JAJHJB010000046">
    <property type="protein sequence ID" value="MCC5468006.1"/>
    <property type="molecule type" value="Genomic_DNA"/>
</dbReference>
<name>A0ABS8HXV8_9FIRM</name>
<organism evidence="2 3">
    <name type="scientific">Pelosinus baikalensis</name>
    <dbReference type="NCBI Taxonomy" id="2892015"/>
    <lineage>
        <taxon>Bacteria</taxon>
        <taxon>Bacillati</taxon>
        <taxon>Bacillota</taxon>
        <taxon>Negativicutes</taxon>
        <taxon>Selenomonadales</taxon>
        <taxon>Sporomusaceae</taxon>
        <taxon>Pelosinus</taxon>
    </lineage>
</organism>
<dbReference type="Pfam" id="PF00144">
    <property type="entry name" value="Beta-lactamase"/>
    <property type="match status" value="1"/>
</dbReference>
<comment type="caution">
    <text evidence="2">The sequence shown here is derived from an EMBL/GenBank/DDBJ whole genome shotgun (WGS) entry which is preliminary data.</text>
</comment>
<dbReference type="SUPFAM" id="SSF56601">
    <property type="entry name" value="beta-lactamase/transpeptidase-like"/>
    <property type="match status" value="1"/>
</dbReference>
<dbReference type="RefSeq" id="WP_229536920.1">
    <property type="nucleotide sequence ID" value="NZ_JAJHJB010000046.1"/>
</dbReference>
<protein>
    <submittedName>
        <fullName evidence="2">Beta-lactamase family protein</fullName>
    </submittedName>
</protein>
<dbReference type="Proteomes" id="UP001165492">
    <property type="component" value="Unassembled WGS sequence"/>
</dbReference>
<dbReference type="InterPro" id="IPR050491">
    <property type="entry name" value="AmpC-like"/>
</dbReference>
<accession>A0ABS8HXV8</accession>
<evidence type="ECO:0000313" key="2">
    <source>
        <dbReference type="EMBL" id="MCC5468006.1"/>
    </source>
</evidence>
<proteinExistence type="predicted"/>
<dbReference type="PANTHER" id="PTHR46825">
    <property type="entry name" value="D-ALANYL-D-ALANINE-CARBOXYPEPTIDASE/ENDOPEPTIDASE AMPH"/>
    <property type="match status" value="1"/>
</dbReference>
<evidence type="ECO:0000313" key="3">
    <source>
        <dbReference type="Proteomes" id="UP001165492"/>
    </source>
</evidence>
<gene>
    <name evidence="2" type="ORF">LMF89_21965</name>
</gene>